<evidence type="ECO:0000259" key="1">
    <source>
        <dbReference type="Pfam" id="PF08765"/>
    </source>
</evidence>
<dbReference type="InterPro" id="IPR014875">
    <property type="entry name" value="Mor_transcription_activator"/>
</dbReference>
<dbReference type="EMBL" id="PVLR01000024">
    <property type="protein sequence ID" value="PRD68770.1"/>
    <property type="molecule type" value="Genomic_DNA"/>
</dbReference>
<comment type="caution">
    <text evidence="2">The sequence shown here is derived from an EMBL/GenBank/DDBJ whole genome shotgun (WGS) entry which is preliminary data.</text>
</comment>
<feature type="domain" description="Mor transcription activator" evidence="1">
    <location>
        <begin position="35"/>
        <end position="103"/>
    </location>
</feature>
<gene>
    <name evidence="2" type="ORF">C6P61_09735</name>
</gene>
<dbReference type="SUPFAM" id="SSF46689">
    <property type="entry name" value="Homeodomain-like"/>
    <property type="match status" value="1"/>
</dbReference>
<dbReference type="Pfam" id="PF08765">
    <property type="entry name" value="Mor"/>
    <property type="match status" value="1"/>
</dbReference>
<reference evidence="2 3" key="1">
    <citation type="submission" date="2018-03" db="EMBL/GenBank/DDBJ databases">
        <title>Comparative genomics illustrates the genes involved in a hyperalkaliphilic mechanisms of Serpentinomonas isolated from highly-alkaline calcium-rich serpentinized springs.</title>
        <authorList>
            <person name="Suzuki S."/>
            <person name="Ishii S."/>
            <person name="Walworth N."/>
            <person name="Bird L."/>
            <person name="Kuenen J.G."/>
            <person name="Nealson K.H."/>
        </authorList>
    </citation>
    <scope>NUCLEOTIDE SEQUENCE [LARGE SCALE GENOMIC DNA]</scope>
    <source>
        <strain evidence="2 3">83</strain>
    </source>
</reference>
<protein>
    <recommendedName>
        <fullName evidence="1">Mor transcription activator domain-containing protein</fullName>
    </recommendedName>
</protein>
<name>A0A2S9KE96_9BURK</name>
<proteinExistence type="predicted"/>
<dbReference type="PANTHER" id="PTHR37812">
    <property type="entry name" value="MU-LIKE PROPHAGE FLUMU PROTEIN C"/>
    <property type="match status" value="1"/>
</dbReference>
<evidence type="ECO:0000313" key="3">
    <source>
        <dbReference type="Proteomes" id="UP000238326"/>
    </source>
</evidence>
<organism evidence="2 3">
    <name type="scientific">Malikia spinosa</name>
    <dbReference type="NCBI Taxonomy" id="86180"/>
    <lineage>
        <taxon>Bacteria</taxon>
        <taxon>Pseudomonadati</taxon>
        <taxon>Pseudomonadota</taxon>
        <taxon>Betaproteobacteria</taxon>
        <taxon>Burkholderiales</taxon>
        <taxon>Comamonadaceae</taxon>
        <taxon>Malikia</taxon>
    </lineage>
</organism>
<dbReference type="OrthoDB" id="9182573at2"/>
<dbReference type="Proteomes" id="UP000238326">
    <property type="component" value="Unassembled WGS sequence"/>
</dbReference>
<evidence type="ECO:0000313" key="2">
    <source>
        <dbReference type="EMBL" id="PRD68770.1"/>
    </source>
</evidence>
<dbReference type="AlphaFoldDB" id="A0A2S9KE96"/>
<accession>A0A2S9KE96</accession>
<dbReference type="InterPro" id="IPR009057">
    <property type="entry name" value="Homeodomain-like_sf"/>
</dbReference>
<dbReference type="Gene3D" id="1.10.10.60">
    <property type="entry name" value="Homeodomain-like"/>
    <property type="match status" value="1"/>
</dbReference>
<dbReference type="InterPro" id="IPR052411">
    <property type="entry name" value="c-mor_Regulatory_Protein"/>
</dbReference>
<dbReference type="PANTHER" id="PTHR37812:SF1">
    <property type="entry name" value="MU-LIKE PROPHAGE FLUMU PROTEIN C"/>
    <property type="match status" value="1"/>
</dbReference>
<keyword evidence="3" id="KW-1185">Reference proteome</keyword>
<sequence>MTPENSTRMKKFTDNIDPVAVIEQEARAVALSFGVSTPDDAAAALVERVLMRLGGGQLYLPKRSAQLQRARHQEIRARFKGNNVDELAREYGLTSRSVRRIVQV</sequence>